<keyword evidence="2" id="KW-1133">Transmembrane helix</keyword>
<gene>
    <name evidence="3" type="ORF">GOP47_0005969</name>
</gene>
<keyword evidence="4" id="KW-1185">Reference proteome</keyword>
<keyword evidence="2" id="KW-0812">Transmembrane</keyword>
<comment type="caution">
    <text evidence="3">The sequence shown here is derived from an EMBL/GenBank/DDBJ whole genome shotgun (WGS) entry which is preliminary data.</text>
</comment>
<feature type="region of interest" description="Disordered" evidence="1">
    <location>
        <begin position="1"/>
        <end position="20"/>
    </location>
</feature>
<keyword evidence="2" id="KW-0472">Membrane</keyword>
<evidence type="ECO:0000256" key="2">
    <source>
        <dbReference type="SAM" id="Phobius"/>
    </source>
</evidence>
<organism evidence="3 4">
    <name type="scientific">Adiantum capillus-veneris</name>
    <name type="common">Maidenhair fern</name>
    <dbReference type="NCBI Taxonomy" id="13818"/>
    <lineage>
        <taxon>Eukaryota</taxon>
        <taxon>Viridiplantae</taxon>
        <taxon>Streptophyta</taxon>
        <taxon>Embryophyta</taxon>
        <taxon>Tracheophyta</taxon>
        <taxon>Polypodiopsida</taxon>
        <taxon>Polypodiidae</taxon>
        <taxon>Polypodiales</taxon>
        <taxon>Pteridineae</taxon>
        <taxon>Pteridaceae</taxon>
        <taxon>Vittarioideae</taxon>
        <taxon>Adiantum</taxon>
    </lineage>
</organism>
<sequence>MASYCELGSNKPSHHDGSSLSEDTHILQYLEIGEMQKGWHQEDRQKTQVDNTGHVPQLVDTWNQLSIQKHGWVIRCITYGLMGLISSFQIILLRLKEIRISVICRCLKSLFKN</sequence>
<accession>A0A9D4V268</accession>
<dbReference type="AlphaFoldDB" id="A0A9D4V268"/>
<reference evidence="3" key="1">
    <citation type="submission" date="2021-01" db="EMBL/GenBank/DDBJ databases">
        <title>Adiantum capillus-veneris genome.</title>
        <authorList>
            <person name="Fang Y."/>
            <person name="Liao Q."/>
        </authorList>
    </citation>
    <scope>NUCLEOTIDE SEQUENCE</scope>
    <source>
        <strain evidence="3">H3</strain>
        <tissue evidence="3">Leaf</tissue>
    </source>
</reference>
<dbReference type="EMBL" id="JABFUD020000006">
    <property type="protein sequence ID" value="KAI5078298.1"/>
    <property type="molecule type" value="Genomic_DNA"/>
</dbReference>
<name>A0A9D4V268_ADICA</name>
<dbReference type="Proteomes" id="UP000886520">
    <property type="component" value="Chromosome 6"/>
</dbReference>
<evidence type="ECO:0000313" key="3">
    <source>
        <dbReference type="EMBL" id="KAI5078298.1"/>
    </source>
</evidence>
<protein>
    <submittedName>
        <fullName evidence="3">Uncharacterized protein</fullName>
    </submittedName>
</protein>
<feature type="transmembrane region" description="Helical" evidence="2">
    <location>
        <begin position="72"/>
        <end position="93"/>
    </location>
</feature>
<proteinExistence type="predicted"/>
<evidence type="ECO:0000256" key="1">
    <source>
        <dbReference type="SAM" id="MobiDB-lite"/>
    </source>
</evidence>
<evidence type="ECO:0000313" key="4">
    <source>
        <dbReference type="Proteomes" id="UP000886520"/>
    </source>
</evidence>